<gene>
    <name evidence="2" type="ORF">HYFRA_00006074</name>
</gene>
<dbReference type="OrthoDB" id="3431997at2759"/>
<dbReference type="Proteomes" id="UP000696280">
    <property type="component" value="Unassembled WGS sequence"/>
</dbReference>
<keyword evidence="3" id="KW-1185">Reference proteome</keyword>
<dbReference type="AlphaFoldDB" id="A0A9N9KVC5"/>
<accession>A0A9N9KVC5</accession>
<reference evidence="2" key="1">
    <citation type="submission" date="2021-07" db="EMBL/GenBank/DDBJ databases">
        <authorList>
            <person name="Durling M."/>
        </authorList>
    </citation>
    <scope>NUCLEOTIDE SEQUENCE</scope>
</reference>
<organism evidence="2 3">
    <name type="scientific">Hymenoscyphus fraxineus</name>
    <dbReference type="NCBI Taxonomy" id="746836"/>
    <lineage>
        <taxon>Eukaryota</taxon>
        <taxon>Fungi</taxon>
        <taxon>Dikarya</taxon>
        <taxon>Ascomycota</taxon>
        <taxon>Pezizomycotina</taxon>
        <taxon>Leotiomycetes</taxon>
        <taxon>Helotiales</taxon>
        <taxon>Helotiaceae</taxon>
        <taxon>Hymenoscyphus</taxon>
    </lineage>
</organism>
<feature type="compositionally biased region" description="Polar residues" evidence="1">
    <location>
        <begin position="103"/>
        <end position="116"/>
    </location>
</feature>
<evidence type="ECO:0000313" key="3">
    <source>
        <dbReference type="Proteomes" id="UP000696280"/>
    </source>
</evidence>
<evidence type="ECO:0000256" key="1">
    <source>
        <dbReference type="SAM" id="MobiDB-lite"/>
    </source>
</evidence>
<proteinExistence type="predicted"/>
<evidence type="ECO:0000313" key="2">
    <source>
        <dbReference type="EMBL" id="CAG8954446.1"/>
    </source>
</evidence>
<sequence>MSDYYWLESNILRLKIDVSHFDLSQFTSVIWGSVALGQSKPRIFVMVGTVYLYRQALLTYNRSTTTMKLHRENHETELMKMDASPPYTQPLLESPRRPENERLNNPLTQQQQSLQPINSTQASINTPTIFPPIFGLYGAHGVYGDLCIATSKAACETAPLFYISMHDTHPDVILHSRNIESSPPMATGVISKMWNAFSRSFEITIYLPSGQAIPTKLIKKSLHPSKWTYYFTIPLATGNSETFEWRQSEGVEVRSLNSATYGRKLVRCNTDQVVAAWARPRHGDRKKGKLAFLGSNGDPRLELGIVFEIATVITICVLVGQGRR</sequence>
<comment type="caution">
    <text evidence="2">The sequence shown here is derived from an EMBL/GenBank/DDBJ whole genome shotgun (WGS) entry which is preliminary data.</text>
</comment>
<name>A0A9N9KVC5_9HELO</name>
<dbReference type="EMBL" id="CAJVRL010000056">
    <property type="protein sequence ID" value="CAG8954446.1"/>
    <property type="molecule type" value="Genomic_DNA"/>
</dbReference>
<feature type="region of interest" description="Disordered" evidence="1">
    <location>
        <begin position="80"/>
        <end position="116"/>
    </location>
</feature>
<protein>
    <submittedName>
        <fullName evidence="2">Uncharacterized protein</fullName>
    </submittedName>
</protein>